<dbReference type="Proteomes" id="UP000228775">
    <property type="component" value="Unassembled WGS sequence"/>
</dbReference>
<dbReference type="GO" id="GO:0016757">
    <property type="term" value="F:glycosyltransferase activity"/>
    <property type="evidence" value="ECO:0007669"/>
    <property type="project" value="InterPro"/>
</dbReference>
<accession>A0A2M7AXQ9</accession>
<dbReference type="EMBL" id="PEVY01000018">
    <property type="protein sequence ID" value="PIU75418.1"/>
    <property type="molecule type" value="Genomic_DNA"/>
</dbReference>
<feature type="domain" description="Glycosyl transferase family 1" evidence="2">
    <location>
        <begin position="181"/>
        <end position="340"/>
    </location>
</feature>
<dbReference type="PANTHER" id="PTHR46401">
    <property type="entry name" value="GLYCOSYLTRANSFERASE WBBK-RELATED"/>
    <property type="match status" value="1"/>
</dbReference>
<dbReference type="AlphaFoldDB" id="A0A2M7AXQ9"/>
<name>A0A2M7AXQ9_9BACT</name>
<evidence type="ECO:0000259" key="2">
    <source>
        <dbReference type="Pfam" id="PF00534"/>
    </source>
</evidence>
<dbReference type="FunFam" id="3.40.50.2000:FF:000119">
    <property type="entry name" value="Glycosyl transferase group 1"/>
    <property type="match status" value="1"/>
</dbReference>
<dbReference type="CDD" id="cd03809">
    <property type="entry name" value="GT4_MtfB-like"/>
    <property type="match status" value="1"/>
</dbReference>
<dbReference type="Pfam" id="PF00534">
    <property type="entry name" value="Glycos_transf_1"/>
    <property type="match status" value="1"/>
</dbReference>
<organism evidence="4 5">
    <name type="scientific">Candidatus Portnoybacteria bacterium CG06_land_8_20_14_3_00_39_12</name>
    <dbReference type="NCBI Taxonomy" id="1974809"/>
    <lineage>
        <taxon>Bacteria</taxon>
        <taxon>Candidatus Portnoyibacteriota</taxon>
    </lineage>
</organism>
<gene>
    <name evidence="4" type="ORF">COS76_00850</name>
</gene>
<comment type="caution">
    <text evidence="4">The sequence shown here is derived from an EMBL/GenBank/DDBJ whole genome shotgun (WGS) entry which is preliminary data.</text>
</comment>
<evidence type="ECO:0000313" key="5">
    <source>
        <dbReference type="Proteomes" id="UP000228775"/>
    </source>
</evidence>
<protein>
    <recommendedName>
        <fullName evidence="6">Glycosyltransferase family 1 protein</fullName>
    </recommendedName>
</protein>
<evidence type="ECO:0000259" key="3">
    <source>
        <dbReference type="Pfam" id="PF13439"/>
    </source>
</evidence>
<dbReference type="InterPro" id="IPR028098">
    <property type="entry name" value="Glyco_trans_4-like_N"/>
</dbReference>
<dbReference type="SUPFAM" id="SSF53756">
    <property type="entry name" value="UDP-Glycosyltransferase/glycogen phosphorylase"/>
    <property type="match status" value="1"/>
</dbReference>
<feature type="domain" description="Glycosyltransferase subfamily 4-like N-terminal" evidence="3">
    <location>
        <begin position="17"/>
        <end position="168"/>
    </location>
</feature>
<proteinExistence type="predicted"/>
<keyword evidence="1" id="KW-0808">Transferase</keyword>
<evidence type="ECO:0008006" key="6">
    <source>
        <dbReference type="Google" id="ProtNLM"/>
    </source>
</evidence>
<dbReference type="PANTHER" id="PTHR46401:SF2">
    <property type="entry name" value="GLYCOSYLTRANSFERASE WBBK-RELATED"/>
    <property type="match status" value="1"/>
</dbReference>
<reference evidence="5" key="1">
    <citation type="submission" date="2017-09" db="EMBL/GenBank/DDBJ databases">
        <title>Depth-based differentiation of microbial function through sediment-hosted aquifers and enrichment of novel symbionts in the deep terrestrial subsurface.</title>
        <authorList>
            <person name="Probst A.J."/>
            <person name="Ladd B."/>
            <person name="Jarett J.K."/>
            <person name="Geller-Mcgrath D.E."/>
            <person name="Sieber C.M.K."/>
            <person name="Emerson J.B."/>
            <person name="Anantharaman K."/>
            <person name="Thomas B.C."/>
            <person name="Malmstrom R."/>
            <person name="Stieglmeier M."/>
            <person name="Klingl A."/>
            <person name="Woyke T."/>
            <person name="Ryan C.M."/>
            <person name="Banfield J.F."/>
        </authorList>
    </citation>
    <scope>NUCLEOTIDE SEQUENCE [LARGE SCALE GENOMIC DNA]</scope>
</reference>
<sequence length="363" mass="42553">MIIGIDAITFNYSKKTGVEWYAYYLIKELIRIPSKNNFVLYSSSKLNLSLPTNWENRVLVWPFKYFWSQIRLSFEMILRKPEVLFVPVRAIPIFCPKKSVFVIQDLGYEVFSESYSFWRRNYTRFVYRNALKKAKKILVPSEFTRQELIRLYGADSQKIRVIPLGYDQEIFKISRDQQKNQEILKKYGIKKPFLFYLGRKEKKKNTLGLIKAFQILRKKFLDLELVLVGSKGFGYQKIKSEILKTKGIKELDYLPVEDLPSLYQEAEAFVFPSFYEGFGLPLLEAMACECPVIASQAGSLPEISKEAIIYFNPNNISEIAEKIQMVLINQNLKDNLKKKGLIRVKDFSWQKCARQTIQELENI</sequence>
<evidence type="ECO:0000256" key="1">
    <source>
        <dbReference type="ARBA" id="ARBA00022679"/>
    </source>
</evidence>
<dbReference type="Pfam" id="PF13439">
    <property type="entry name" value="Glyco_transf_4"/>
    <property type="match status" value="1"/>
</dbReference>
<dbReference type="Gene3D" id="3.40.50.2000">
    <property type="entry name" value="Glycogen Phosphorylase B"/>
    <property type="match status" value="2"/>
</dbReference>
<dbReference type="InterPro" id="IPR001296">
    <property type="entry name" value="Glyco_trans_1"/>
</dbReference>
<evidence type="ECO:0000313" key="4">
    <source>
        <dbReference type="EMBL" id="PIU75418.1"/>
    </source>
</evidence>